<reference evidence="2 3" key="1">
    <citation type="journal article" date="2013" name="Nature">
        <title>Insights into bilaterian evolution from three spiralian genomes.</title>
        <authorList>
            <person name="Simakov O."/>
            <person name="Marletaz F."/>
            <person name="Cho S.J."/>
            <person name="Edsinger-Gonzales E."/>
            <person name="Havlak P."/>
            <person name="Hellsten U."/>
            <person name="Kuo D.H."/>
            <person name="Larsson T."/>
            <person name="Lv J."/>
            <person name="Arendt D."/>
            <person name="Savage R."/>
            <person name="Osoegawa K."/>
            <person name="de Jong P."/>
            <person name="Grimwood J."/>
            <person name="Chapman J.A."/>
            <person name="Shapiro H."/>
            <person name="Aerts A."/>
            <person name="Otillar R.P."/>
            <person name="Terry A.Y."/>
            <person name="Boore J.L."/>
            <person name="Grigoriev I.V."/>
            <person name="Lindberg D.R."/>
            <person name="Seaver E.C."/>
            <person name="Weisblat D.A."/>
            <person name="Putnam N.H."/>
            <person name="Rokhsar D.S."/>
        </authorList>
    </citation>
    <scope>NUCLEOTIDE SEQUENCE [LARGE SCALE GENOMIC DNA]</scope>
</reference>
<evidence type="ECO:0000313" key="2">
    <source>
        <dbReference type="EMBL" id="ESO88353.1"/>
    </source>
</evidence>
<keyword evidence="1" id="KW-1133">Transmembrane helix</keyword>
<keyword evidence="1" id="KW-0472">Membrane</keyword>
<proteinExistence type="predicted"/>
<organism evidence="2 3">
    <name type="scientific">Lottia gigantea</name>
    <name type="common">Giant owl limpet</name>
    <dbReference type="NCBI Taxonomy" id="225164"/>
    <lineage>
        <taxon>Eukaryota</taxon>
        <taxon>Metazoa</taxon>
        <taxon>Spiralia</taxon>
        <taxon>Lophotrochozoa</taxon>
        <taxon>Mollusca</taxon>
        <taxon>Gastropoda</taxon>
        <taxon>Patellogastropoda</taxon>
        <taxon>Lottioidea</taxon>
        <taxon>Lottiidae</taxon>
        <taxon>Lottia</taxon>
    </lineage>
</organism>
<name>V3ZBH7_LOTGI</name>
<dbReference type="HOGENOM" id="CLU_2280577_0_0_1"/>
<dbReference type="Proteomes" id="UP000030746">
    <property type="component" value="Unassembled WGS sequence"/>
</dbReference>
<dbReference type="GeneID" id="20240185"/>
<evidence type="ECO:0000313" key="3">
    <source>
        <dbReference type="Proteomes" id="UP000030746"/>
    </source>
</evidence>
<dbReference type="AlphaFoldDB" id="V3ZBH7"/>
<dbReference type="RefSeq" id="XP_009061060.1">
    <property type="nucleotide sequence ID" value="XM_009062812.1"/>
</dbReference>
<dbReference type="KEGG" id="lgi:LOTGIDRAFT_165795"/>
<protein>
    <submittedName>
        <fullName evidence="2">Uncharacterized protein</fullName>
    </submittedName>
</protein>
<dbReference type="EMBL" id="KB202719">
    <property type="protein sequence ID" value="ESO88353.1"/>
    <property type="molecule type" value="Genomic_DNA"/>
</dbReference>
<evidence type="ECO:0000256" key="1">
    <source>
        <dbReference type="SAM" id="Phobius"/>
    </source>
</evidence>
<dbReference type="CTD" id="20240185"/>
<keyword evidence="3" id="KW-1185">Reference proteome</keyword>
<keyword evidence="1" id="KW-0812">Transmembrane</keyword>
<feature type="transmembrane region" description="Helical" evidence="1">
    <location>
        <begin position="28"/>
        <end position="48"/>
    </location>
</feature>
<gene>
    <name evidence="2" type="ORF">LOTGIDRAFT_165795</name>
</gene>
<accession>V3ZBH7</accession>
<sequence length="102" mass="11655">MNDTHVTGDVTTARGDTFNKQAEEQMKAFYYILAFISVYIATFILCLLKYVKIRKKCFGEVGIYKPLLKLYESDLGLSEEAGVEEALPDSNEKKTEQEFIIM</sequence>